<dbReference type="eggNOG" id="COG0614">
    <property type="taxonomic scope" value="Bacteria"/>
</dbReference>
<accession>H1Q3D5</accession>
<dbReference type="SUPFAM" id="SSF53807">
    <property type="entry name" value="Helical backbone' metal receptor"/>
    <property type="match status" value="1"/>
</dbReference>
<gene>
    <name evidence="3" type="ORF">HMPREF9140_01423</name>
</gene>
<keyword evidence="1" id="KW-0732">Signal</keyword>
<reference evidence="3 4" key="1">
    <citation type="submission" date="2011-12" db="EMBL/GenBank/DDBJ databases">
        <title>The Genome Sequence of Prevotella micans F0438.</title>
        <authorList>
            <consortium name="The Broad Institute Genome Sequencing Platform"/>
            <person name="Earl A."/>
            <person name="Ward D."/>
            <person name="Feldgarden M."/>
            <person name="Gevers D."/>
            <person name="Izard J."/>
            <person name="Baranova O.V."/>
            <person name="Blanton J.M."/>
            <person name="Wade W.G."/>
            <person name="Dewhirst F.E."/>
            <person name="Young S.K."/>
            <person name="Zeng Q."/>
            <person name="Gargeya S."/>
            <person name="Fitzgerald M."/>
            <person name="Haas B."/>
            <person name="Abouelleil A."/>
            <person name="Alvarado L."/>
            <person name="Arachchi H.M."/>
            <person name="Berlin A."/>
            <person name="Chapman S.B."/>
            <person name="Gearin G."/>
            <person name="Goldberg J."/>
            <person name="Griggs A."/>
            <person name="Gujja S."/>
            <person name="Hansen M."/>
            <person name="Heiman D."/>
            <person name="Howarth C."/>
            <person name="Larimer J."/>
            <person name="Lui A."/>
            <person name="MacDonald P.J.P."/>
            <person name="McCowen C."/>
            <person name="Montmayeur A."/>
            <person name="Murphy C."/>
            <person name="Neiman D."/>
            <person name="Pearson M."/>
            <person name="Priest M."/>
            <person name="Roberts A."/>
            <person name="Saif S."/>
            <person name="Shea T."/>
            <person name="Sisk P."/>
            <person name="Stolte C."/>
            <person name="Sykes S."/>
            <person name="Wortman J."/>
            <person name="Nusbaum C."/>
            <person name="Birren B."/>
        </authorList>
    </citation>
    <scope>NUCLEOTIDE SEQUENCE [LARGE SCALE GENOMIC DNA]</scope>
    <source>
        <strain evidence="3 4">F0438</strain>
    </source>
</reference>
<name>H1Q3D5_9BACT</name>
<proteinExistence type="predicted"/>
<comment type="caution">
    <text evidence="3">The sequence shown here is derived from an EMBL/GenBank/DDBJ whole genome shotgun (WGS) entry which is preliminary data.</text>
</comment>
<keyword evidence="4" id="KW-1185">Reference proteome</keyword>
<organism evidence="3 4">
    <name type="scientific">Prevotella micans F0438</name>
    <dbReference type="NCBI Taxonomy" id="883158"/>
    <lineage>
        <taxon>Bacteria</taxon>
        <taxon>Pseudomonadati</taxon>
        <taxon>Bacteroidota</taxon>
        <taxon>Bacteroidia</taxon>
        <taxon>Bacteroidales</taxon>
        <taxon>Prevotellaceae</taxon>
        <taxon>Prevotella</taxon>
    </lineage>
</organism>
<evidence type="ECO:0000256" key="1">
    <source>
        <dbReference type="SAM" id="SignalP"/>
    </source>
</evidence>
<sequence>MYKLSLFHLLLIVILSACAGRRVQHDSNADTIALKHAENISIERQGDVVKAVLKNPWRPGEQLQTYYLVPEESKTNVPTDGIVIKTPIRRAVVFTTAHANLMQMLGCGNTIAGVADAKYMLIPDVKKRIANRLIVDCGDAMAPDIERIIDLKPDALLLSPFENSGGHGKLDQLGIPLIECADYMETSALGRAEWMKFYAMLFGCEQRADSLFEVVEKRYARLKKLAATARQSRSVLPDRKMSAVWYVPGGRSSVGRLYADACGQYAFATDRHSGSLPMPFETVLEKMGQADFWILSYTGQMNRRTLLAEYSGYSALKAFRTGEIYGCKVDQTPYFEQVSWRPDWLLEDLVQLFHPELKLSPLRYYRRLQP</sequence>
<dbReference type="PROSITE" id="PS50983">
    <property type="entry name" value="FE_B12_PBP"/>
    <property type="match status" value="1"/>
</dbReference>
<dbReference type="PANTHER" id="PTHR30535:SF34">
    <property type="entry name" value="MOLYBDATE-BINDING PROTEIN MOLA"/>
    <property type="match status" value="1"/>
</dbReference>
<evidence type="ECO:0000259" key="2">
    <source>
        <dbReference type="PROSITE" id="PS50983"/>
    </source>
</evidence>
<feature type="chain" id="PRO_5003552037" description="Fe/B12 periplasmic-binding domain-containing protein" evidence="1">
    <location>
        <begin position="20"/>
        <end position="370"/>
    </location>
</feature>
<dbReference type="Pfam" id="PF01497">
    <property type="entry name" value="Peripla_BP_2"/>
    <property type="match status" value="1"/>
</dbReference>
<evidence type="ECO:0000313" key="4">
    <source>
        <dbReference type="Proteomes" id="UP000016023"/>
    </source>
</evidence>
<dbReference type="InterPro" id="IPR050902">
    <property type="entry name" value="ABC_Transporter_SBP"/>
</dbReference>
<dbReference type="AlphaFoldDB" id="H1Q3D5"/>
<dbReference type="EMBL" id="AGWK01000039">
    <property type="protein sequence ID" value="EHO68821.1"/>
    <property type="molecule type" value="Genomic_DNA"/>
</dbReference>
<feature type="domain" description="Fe/B12 periplasmic-binding" evidence="2">
    <location>
        <begin position="90"/>
        <end position="357"/>
    </location>
</feature>
<protein>
    <recommendedName>
        <fullName evidence="2">Fe/B12 periplasmic-binding domain-containing protein</fullName>
    </recommendedName>
</protein>
<dbReference type="RefSeq" id="WP_006952899.1">
    <property type="nucleotide sequence ID" value="NZ_JH594522.1"/>
</dbReference>
<dbReference type="HOGENOM" id="CLU_025776_1_0_10"/>
<dbReference type="STRING" id="883158.HMPREF9140_01423"/>
<dbReference type="PANTHER" id="PTHR30535">
    <property type="entry name" value="VITAMIN B12-BINDING PROTEIN"/>
    <property type="match status" value="1"/>
</dbReference>
<dbReference type="GO" id="GO:0071281">
    <property type="term" value="P:cellular response to iron ion"/>
    <property type="evidence" value="ECO:0007669"/>
    <property type="project" value="TreeGrafter"/>
</dbReference>
<dbReference type="Proteomes" id="UP000016023">
    <property type="component" value="Unassembled WGS sequence"/>
</dbReference>
<dbReference type="PROSITE" id="PS51257">
    <property type="entry name" value="PROKAR_LIPOPROTEIN"/>
    <property type="match status" value="1"/>
</dbReference>
<dbReference type="InterPro" id="IPR002491">
    <property type="entry name" value="ABC_transptr_periplasmic_BD"/>
</dbReference>
<evidence type="ECO:0000313" key="3">
    <source>
        <dbReference type="EMBL" id="EHO68821.1"/>
    </source>
</evidence>
<dbReference type="PATRIC" id="fig|883158.3.peg.1417"/>
<feature type="signal peptide" evidence="1">
    <location>
        <begin position="1"/>
        <end position="19"/>
    </location>
</feature>
<dbReference type="Gene3D" id="3.40.50.1980">
    <property type="entry name" value="Nitrogenase molybdenum iron protein domain"/>
    <property type="match status" value="2"/>
</dbReference>